<evidence type="ECO:0000259" key="1">
    <source>
        <dbReference type="Pfam" id="PF14214"/>
    </source>
</evidence>
<dbReference type="Pfam" id="PF14214">
    <property type="entry name" value="Helitron_like_N"/>
    <property type="match status" value="1"/>
</dbReference>
<organism evidence="2 3">
    <name type="scientific">Acaulospora morrowiae</name>
    <dbReference type="NCBI Taxonomy" id="94023"/>
    <lineage>
        <taxon>Eukaryota</taxon>
        <taxon>Fungi</taxon>
        <taxon>Fungi incertae sedis</taxon>
        <taxon>Mucoromycota</taxon>
        <taxon>Glomeromycotina</taxon>
        <taxon>Glomeromycetes</taxon>
        <taxon>Diversisporales</taxon>
        <taxon>Acaulosporaceae</taxon>
        <taxon>Acaulospora</taxon>
    </lineage>
</organism>
<keyword evidence="3" id="KW-1185">Reference proteome</keyword>
<evidence type="ECO:0000313" key="3">
    <source>
        <dbReference type="Proteomes" id="UP000789342"/>
    </source>
</evidence>
<proteinExistence type="predicted"/>
<feature type="non-terminal residue" evidence="2">
    <location>
        <position position="772"/>
    </location>
</feature>
<gene>
    <name evidence="2" type="ORF">AMORRO_LOCUS10913</name>
</gene>
<dbReference type="EMBL" id="CAJVPV010012872">
    <property type="protein sequence ID" value="CAG8673219.1"/>
    <property type="molecule type" value="Genomic_DNA"/>
</dbReference>
<evidence type="ECO:0000313" key="2">
    <source>
        <dbReference type="EMBL" id="CAG8673219.1"/>
    </source>
</evidence>
<dbReference type="OrthoDB" id="2447506at2759"/>
<accession>A0A9N9EGJ7</accession>
<dbReference type="AlphaFoldDB" id="A0A9N9EGJ7"/>
<sequence>MSNNYEIQRFQLITFANDKQRRNIENSQNLQRDIILEPYIYRNEINQNLSNAPAQDNDRNQSEVILPSPISNNPFSHQNNLQRLLNQFQTKILNDYPSIPCAYCSILMMKEHTKWLPYNSEERYTLTLAFPNIPVYTRENNRGVVQVAICNGCKNSKTRRYPPILTDIPSEIISVPMTHRRYLSPVHMKCSLGRTPGTNNYTNYRHLQGSINITHNYRSLEIYSGTIGAYLNIHEPPRWFHESLIPACEWLRGNNHIIKKYHSNINITPPRPESPTPIPLPLARQSIDYHQAPSDFQRSFLPNETPRPPDLVVPNDSFPQEIHNEDAHHTRLIAGLIANRDEENLPILFNNPDLEALMFPDLFPKGRGHYEDLKRLLRFQPSIDSYGKYIKLRMLCPDPRFRLHWYWPHWSYLNLEKRRNFQNQYRLLSTRKVNREHHPTVTDLIIKSSYDNRNIIDESKTTTIPSYLRTAAPYFKKKQHQVNTMIHSYGLPQIFYTMTMAEDKWPHLHQILRTSDNNDTLPTNRPLHVYMFYRNYLNNIRNKLWKNPNLARWGKWEHFFERDEFQNRGTIHTHGFTYTEKKTPELIALDIIRADVPDPNIEPELYHLVTTFQMHHCNYRCRPQNQTDGPCSKGFPQPLSQTTHCSGNSLRYFYRRIKEEDRMVVPYNLETLLIWRGHINFQYVTSTGFAKYITKYITKPESSELFDIDEQDEYRKHIIARRLGTMELMVLLLQYPLTRCSVSVIYLPSAPSQLRTRSVKPIYLLNERNDDG</sequence>
<reference evidence="2" key="1">
    <citation type="submission" date="2021-06" db="EMBL/GenBank/DDBJ databases">
        <authorList>
            <person name="Kallberg Y."/>
            <person name="Tangrot J."/>
            <person name="Rosling A."/>
        </authorList>
    </citation>
    <scope>NUCLEOTIDE SEQUENCE</scope>
    <source>
        <strain evidence="2">CL551</strain>
    </source>
</reference>
<comment type="caution">
    <text evidence="2">The sequence shown here is derived from an EMBL/GenBank/DDBJ whole genome shotgun (WGS) entry which is preliminary data.</text>
</comment>
<feature type="domain" description="Helitron helicase-like" evidence="1">
    <location>
        <begin position="458"/>
        <end position="575"/>
    </location>
</feature>
<dbReference type="InterPro" id="IPR025476">
    <property type="entry name" value="Helitron_helicase-like"/>
</dbReference>
<dbReference type="Proteomes" id="UP000789342">
    <property type="component" value="Unassembled WGS sequence"/>
</dbReference>
<name>A0A9N9EGJ7_9GLOM</name>
<protein>
    <submittedName>
        <fullName evidence="2">8878_t:CDS:1</fullName>
    </submittedName>
</protein>